<feature type="region of interest" description="Disordered" evidence="2">
    <location>
        <begin position="1093"/>
        <end position="1121"/>
    </location>
</feature>
<feature type="region of interest" description="Disordered" evidence="2">
    <location>
        <begin position="477"/>
        <end position="524"/>
    </location>
</feature>
<evidence type="ECO:0000256" key="2">
    <source>
        <dbReference type="SAM" id="MobiDB-lite"/>
    </source>
</evidence>
<feature type="region of interest" description="Disordered" evidence="2">
    <location>
        <begin position="739"/>
        <end position="1079"/>
    </location>
</feature>
<feature type="compositionally biased region" description="Low complexity" evidence="2">
    <location>
        <begin position="246"/>
        <end position="288"/>
    </location>
</feature>
<feature type="compositionally biased region" description="Pro residues" evidence="2">
    <location>
        <begin position="197"/>
        <end position="208"/>
    </location>
</feature>
<evidence type="ECO:0000313" key="3">
    <source>
        <dbReference type="EMBL" id="KZP00388.1"/>
    </source>
</evidence>
<name>A0A167QYU8_CALVF</name>
<dbReference type="EMBL" id="KV417269">
    <property type="protein sequence ID" value="KZP00388.1"/>
    <property type="molecule type" value="Genomic_DNA"/>
</dbReference>
<dbReference type="OrthoDB" id="3364889at2759"/>
<evidence type="ECO:0000313" key="4">
    <source>
        <dbReference type="Proteomes" id="UP000076738"/>
    </source>
</evidence>
<feature type="region of interest" description="Disordered" evidence="2">
    <location>
        <begin position="1221"/>
        <end position="1373"/>
    </location>
</feature>
<keyword evidence="4" id="KW-1185">Reference proteome</keyword>
<evidence type="ECO:0000256" key="1">
    <source>
        <dbReference type="SAM" id="Coils"/>
    </source>
</evidence>
<feature type="compositionally biased region" description="Basic and acidic residues" evidence="2">
    <location>
        <begin position="1034"/>
        <end position="1053"/>
    </location>
</feature>
<feature type="compositionally biased region" description="Polar residues" evidence="2">
    <location>
        <begin position="132"/>
        <end position="142"/>
    </location>
</feature>
<feature type="compositionally biased region" description="Low complexity" evidence="2">
    <location>
        <begin position="822"/>
        <end position="846"/>
    </location>
</feature>
<feature type="compositionally biased region" description="Low complexity" evidence="2">
    <location>
        <begin position="158"/>
        <end position="168"/>
    </location>
</feature>
<feature type="compositionally biased region" description="Polar residues" evidence="2">
    <location>
        <begin position="779"/>
        <end position="806"/>
    </location>
</feature>
<feature type="region of interest" description="Disordered" evidence="2">
    <location>
        <begin position="414"/>
        <end position="455"/>
    </location>
</feature>
<feature type="compositionally biased region" description="Pro residues" evidence="2">
    <location>
        <begin position="231"/>
        <end position="245"/>
    </location>
</feature>
<keyword evidence="1" id="KW-0175">Coiled coil</keyword>
<gene>
    <name evidence="3" type="ORF">CALVIDRAFT_552688</name>
</gene>
<feature type="region of interest" description="Disordered" evidence="2">
    <location>
        <begin position="17"/>
        <end position="322"/>
    </location>
</feature>
<sequence>MDPSAPPLTLAMLKQKKGEQFQLEQEQAREGERGQSVFPPPIATLEPEDSDDEGTGEEGEAEEDTNRRGRETAYAPPARLPYPFTPGAPTAAAAAAQRQPTITTATTSSAQVPGRAQFPPSQRPFIPRPTPTVASASQQAPVSQYPLQPPSPPPQPQLQPSTSTTNPPATGGHAQFPPSQRPFLPRPISSSSQAVPSHPPAVPPPAPHPSSSVSSTNAPNRPPVSQYPLGPSSPSPPPHPQPQAQPRPAYTPYTPYTPPSSGAFPLVPSSSSSSSLSAPGLAPSTSTGTGTGAGILPSTGTSPNIPLGAIPLGVGTSTSAGPAASLSSAALQTHYTQLLQQKQQLLQEQQNFLQKEEQRRRQQDVQQQRQNVQEEEEELSQRQQEVLQQQQQILQHRMQQLERLLKRKPGLSVQIPLAPQPPAPPGQAGQGSRPSTGGEGEAVARSASGPGSATGSGAAVGLGFRIGLGLNFDLGQGQQVGQGGQGGQQGQGQRRGQQQGQQGQQGQQQGQQQTPVQERQTPVQERQERLLIAFPPDLVLAKNDETFRRLYFDLYKQGEARRTMEQLVSFFKDQRGWYFQSLPWLVALIEQAVRAWTCFKLHDQGQYSSLLGQLHTRLTQLMDSLAAHSSLLNPSAPSAHTSPAASFPPPMRAELWRRAEDARAAWNELNSRFEGGPQRAALILRQSALATFAFCDQPMAPGWDVTREMPLAVAVGPFMDVVSLRARVEEERFVQTQAQAQAQMHAQAQMISGPGSGPRFSAGSARSQSRHSSVNSHSPLFTHSPFSFHGQSVSPPSANRLPQQAYQLPGPVTFRQPSTPLATPQQQQFARAQQQQTRQQAQTQARNTLPQQRPTQVQLSREEYEQLQRVKQAEAEESHRRHLQERTAPGPLVDVMGRPEPPLPPSVFRSVSAGGEQAGPQMGVFNSVPRRASQPQASGNRSVNQSGSQLPSVLGHPVQSPSEMQYFFTPPITVNPSQSPEALLPGLRAVQSEEEARKAAEERRKRLDARKRRDSRKGSDMIDLVTPSPPRVKVKGELDEKNPRVKQEARDEPMPESAQQARRASDPSDPSPTGSNQESNLLCLTLGAPAIVPAGGSDDSMEPPVEVTDSPPVAPVPPTREEPWSIWNEPLLPVLRNFMQMQQPDASDEDINGHLGNISREAFEAVKLNMAQMGIEESDALIAAVAAAEGRAAQEEPLHETPDVEDQIMEDADPVAEVAKGEETLTMEEAPTRVRTPPLPPSQDDTPPEADLPTEPISFPESEEENSDTDMQVDEPPSSSGSLASEMSPLTPVPVEEMDDEHGHLASAAGPNGFDYASDSENDQQQVELAVAGSSTAGPSEPPETPPELSLHSSSATPYPESGPHTERTGDGRCKDCVAIMQDEEMILATEDGRFPKFPMPESQSEKWYSYEWENGPPEPGRAQWNWVFLVTEEEAAAAHRWAQRFDGFDPHASHLVFQLGVYDAQEVMQRITQQQEDNEPTDLSGIPCSFPESGLYGTLNDSTDHKYGISLFRHEGTVAIDLSAAIFAGVNVMKLNASKLWDDKTIILERRWPSEEEWNKTVEWYHRGEKMLLDHVSTLWNLKTDPDDGTLDTSEGNESNLPSRRWWDQYHGKTPIMGGPAH</sequence>
<feature type="compositionally biased region" description="Basic and acidic residues" evidence="2">
    <location>
        <begin position="994"/>
        <end position="1005"/>
    </location>
</feature>
<feature type="compositionally biased region" description="Polar residues" evidence="2">
    <location>
        <begin position="847"/>
        <end position="859"/>
    </location>
</feature>
<feature type="compositionally biased region" description="Low complexity" evidence="2">
    <location>
        <begin position="87"/>
        <end position="111"/>
    </location>
</feature>
<feature type="compositionally biased region" description="Polar residues" evidence="2">
    <location>
        <begin position="514"/>
        <end position="524"/>
    </location>
</feature>
<feature type="compositionally biased region" description="Gly residues" evidence="2">
    <location>
        <begin position="478"/>
        <end position="490"/>
    </location>
</feature>
<feature type="compositionally biased region" description="Low complexity" evidence="2">
    <location>
        <begin position="491"/>
        <end position="513"/>
    </location>
</feature>
<feature type="compositionally biased region" description="Low complexity" evidence="2">
    <location>
        <begin position="761"/>
        <end position="778"/>
    </location>
</feature>
<feature type="compositionally biased region" description="Polar residues" evidence="2">
    <location>
        <begin position="933"/>
        <end position="951"/>
    </location>
</feature>
<feature type="compositionally biased region" description="Acidic residues" evidence="2">
    <location>
        <begin position="1261"/>
        <end position="1273"/>
    </location>
</feature>
<organism evidence="3 4">
    <name type="scientific">Calocera viscosa (strain TUFC12733)</name>
    <dbReference type="NCBI Taxonomy" id="1330018"/>
    <lineage>
        <taxon>Eukaryota</taxon>
        <taxon>Fungi</taxon>
        <taxon>Dikarya</taxon>
        <taxon>Basidiomycota</taxon>
        <taxon>Agaricomycotina</taxon>
        <taxon>Dacrymycetes</taxon>
        <taxon>Dacrymycetales</taxon>
        <taxon>Dacrymycetaceae</taxon>
        <taxon>Calocera</taxon>
    </lineage>
</organism>
<accession>A0A167QYU8</accession>
<feature type="compositionally biased region" description="Low complexity" evidence="2">
    <location>
        <begin position="739"/>
        <end position="749"/>
    </location>
</feature>
<proteinExistence type="predicted"/>
<feature type="compositionally biased region" description="Acidic residues" evidence="2">
    <location>
        <begin position="46"/>
        <end position="63"/>
    </location>
</feature>
<feature type="compositionally biased region" description="Basic and acidic residues" evidence="2">
    <location>
        <begin position="860"/>
        <end position="879"/>
    </location>
</feature>
<protein>
    <submittedName>
        <fullName evidence="3">Uncharacterized protein</fullName>
    </submittedName>
</protein>
<feature type="compositionally biased region" description="Basic residues" evidence="2">
    <location>
        <begin position="1006"/>
        <end position="1015"/>
    </location>
</feature>
<dbReference type="STRING" id="1330018.A0A167QYU8"/>
<reference evidence="3 4" key="1">
    <citation type="journal article" date="2016" name="Mol. Biol. Evol.">
        <title>Comparative Genomics of Early-Diverging Mushroom-Forming Fungi Provides Insights into the Origins of Lignocellulose Decay Capabilities.</title>
        <authorList>
            <person name="Nagy L.G."/>
            <person name="Riley R."/>
            <person name="Tritt A."/>
            <person name="Adam C."/>
            <person name="Daum C."/>
            <person name="Floudas D."/>
            <person name="Sun H."/>
            <person name="Yadav J.S."/>
            <person name="Pangilinan J."/>
            <person name="Larsson K.H."/>
            <person name="Matsuura K."/>
            <person name="Barry K."/>
            <person name="Labutti K."/>
            <person name="Kuo R."/>
            <person name="Ohm R.A."/>
            <person name="Bhattacharya S.S."/>
            <person name="Shirouzu T."/>
            <person name="Yoshinaga Y."/>
            <person name="Martin F.M."/>
            <person name="Grigoriev I.V."/>
            <person name="Hibbett D.S."/>
        </authorList>
    </citation>
    <scope>NUCLEOTIDE SEQUENCE [LARGE SCALE GENOMIC DNA]</scope>
    <source>
        <strain evidence="3 4">TUFC12733</strain>
    </source>
</reference>
<dbReference type="Proteomes" id="UP000076738">
    <property type="component" value="Unassembled WGS sequence"/>
</dbReference>
<feature type="compositionally biased region" description="Pro residues" evidence="2">
    <location>
        <begin position="147"/>
        <end position="157"/>
    </location>
</feature>
<feature type="coiled-coil region" evidence="1">
    <location>
        <begin position="335"/>
        <end position="407"/>
    </location>
</feature>
<feature type="compositionally biased region" description="Basic and acidic residues" evidence="2">
    <location>
        <begin position="1364"/>
        <end position="1373"/>
    </location>
</feature>